<protein>
    <submittedName>
        <fullName evidence="4">Molecular chaperone DjlA</fullName>
    </submittedName>
</protein>
<dbReference type="Gene3D" id="1.10.287.110">
    <property type="entry name" value="DnaJ domain"/>
    <property type="match status" value="1"/>
</dbReference>
<dbReference type="PROSITE" id="PS50076">
    <property type="entry name" value="DNAJ_2"/>
    <property type="match status" value="1"/>
</dbReference>
<evidence type="ECO:0000313" key="4">
    <source>
        <dbReference type="EMBL" id="ANO52540.1"/>
    </source>
</evidence>
<dbReference type="STRING" id="1548547.BA177_16330"/>
<dbReference type="Gene3D" id="1.10.3680.10">
    <property type="entry name" value="TerB-like"/>
    <property type="match status" value="1"/>
</dbReference>
<feature type="domain" description="J" evidence="3">
    <location>
        <begin position="191"/>
        <end position="255"/>
    </location>
</feature>
<dbReference type="Pfam" id="PF00226">
    <property type="entry name" value="DnaJ"/>
    <property type="match status" value="1"/>
</dbReference>
<name>A0A193LJ31_9GAMM</name>
<evidence type="ECO:0000313" key="5">
    <source>
        <dbReference type="Proteomes" id="UP000092695"/>
    </source>
</evidence>
<feature type="region of interest" description="Disordered" evidence="2">
    <location>
        <begin position="218"/>
        <end position="239"/>
    </location>
</feature>
<dbReference type="KEGG" id="woc:BA177_16330"/>
<dbReference type="InterPro" id="IPR001623">
    <property type="entry name" value="DnaJ_domain"/>
</dbReference>
<dbReference type="SUPFAM" id="SSF158682">
    <property type="entry name" value="TerB-like"/>
    <property type="match status" value="1"/>
</dbReference>
<dbReference type="SUPFAM" id="SSF46565">
    <property type="entry name" value="Chaperone J-domain"/>
    <property type="match status" value="1"/>
</dbReference>
<evidence type="ECO:0000256" key="2">
    <source>
        <dbReference type="SAM" id="MobiDB-lite"/>
    </source>
</evidence>
<organism evidence="4 5">
    <name type="scientific">Woeseia oceani</name>
    <dbReference type="NCBI Taxonomy" id="1548547"/>
    <lineage>
        <taxon>Bacteria</taxon>
        <taxon>Pseudomonadati</taxon>
        <taxon>Pseudomonadota</taxon>
        <taxon>Gammaproteobacteria</taxon>
        <taxon>Woeseiales</taxon>
        <taxon>Woeseiaceae</taxon>
        <taxon>Woeseia</taxon>
    </lineage>
</organism>
<dbReference type="InterPro" id="IPR029024">
    <property type="entry name" value="TerB-like"/>
</dbReference>
<reference evidence="4 5" key="1">
    <citation type="submission" date="2016-06" db="EMBL/GenBank/DDBJ databases">
        <title>Complete genome sequence of a deep-branching marine Gamma Proteobacterium Woeseia oceani type strain XK5.</title>
        <authorList>
            <person name="Mu D."/>
            <person name="Du Z."/>
        </authorList>
    </citation>
    <scope>NUCLEOTIDE SEQUENCE [LARGE SCALE GENOMIC DNA]</scope>
    <source>
        <strain evidence="4 5">XK5</strain>
    </source>
</reference>
<dbReference type="AlphaFoldDB" id="A0A193LJ31"/>
<dbReference type="Proteomes" id="UP000092695">
    <property type="component" value="Chromosome"/>
</dbReference>
<keyword evidence="1" id="KW-0143">Chaperone</keyword>
<dbReference type="NCBIfam" id="NF006948">
    <property type="entry name" value="PRK09430.1"/>
    <property type="match status" value="1"/>
</dbReference>
<dbReference type="InterPro" id="IPR007791">
    <property type="entry name" value="DjlA_N"/>
</dbReference>
<accession>A0A193LJ31</accession>
<dbReference type="PANTHER" id="PTHR24074">
    <property type="entry name" value="CO-CHAPERONE PROTEIN DJLA"/>
    <property type="match status" value="1"/>
</dbReference>
<dbReference type="CDD" id="cd06257">
    <property type="entry name" value="DnaJ"/>
    <property type="match status" value="1"/>
</dbReference>
<keyword evidence="5" id="KW-1185">Reference proteome</keyword>
<dbReference type="InterPro" id="IPR036869">
    <property type="entry name" value="J_dom_sf"/>
</dbReference>
<gene>
    <name evidence="4" type="ORF">BA177_16330</name>
</gene>
<dbReference type="PRINTS" id="PR00625">
    <property type="entry name" value="JDOMAIN"/>
</dbReference>
<dbReference type="SMART" id="SM00271">
    <property type="entry name" value="DnaJ"/>
    <property type="match status" value="1"/>
</dbReference>
<evidence type="ECO:0000259" key="3">
    <source>
        <dbReference type="PROSITE" id="PS50076"/>
    </source>
</evidence>
<dbReference type="InterPro" id="IPR050817">
    <property type="entry name" value="DjlA_DnaK_co-chaperone"/>
</dbReference>
<dbReference type="EMBL" id="CP016268">
    <property type="protein sequence ID" value="ANO52540.1"/>
    <property type="molecule type" value="Genomic_DNA"/>
</dbReference>
<sequence>MLIFIGAIVGAVFGGFPGLLIGGAAGYVIGWGLRQSVLGSLQAVQANLLHPTFAIMGALCKADNVVTRDEIQVVERIFDQLALSAEARVAAKASFAAGKAPDFDLDAAVDDFAAIARGRMPLVQLFLQLQCMAVAADGQLHPAEHEMLVHIARRLGLEEVDVARLEALLRAATGEAAAGPGAPPSRARLADAYEALGLRPDASPSEIKRAYRKLMSQNHPDKLAARGLPESMRPVAEERSREINTAYDLIKTSRDFN</sequence>
<dbReference type="RefSeq" id="WP_068617966.1">
    <property type="nucleotide sequence ID" value="NZ_CP016268.1"/>
</dbReference>
<dbReference type="Pfam" id="PF05099">
    <property type="entry name" value="TerB"/>
    <property type="match status" value="1"/>
</dbReference>
<proteinExistence type="predicted"/>
<dbReference type="CDD" id="cd07316">
    <property type="entry name" value="terB_like_DjlA"/>
    <property type="match status" value="1"/>
</dbReference>
<dbReference type="OrthoDB" id="9782583at2"/>
<evidence type="ECO:0000256" key="1">
    <source>
        <dbReference type="ARBA" id="ARBA00023186"/>
    </source>
</evidence>